<dbReference type="RefSeq" id="WP_265048745.1">
    <property type="nucleotide sequence ID" value="NZ_CP100390.1"/>
</dbReference>
<proteinExistence type="predicted"/>
<protein>
    <submittedName>
        <fullName evidence="2">Uncharacterized protein</fullName>
    </submittedName>
</protein>
<dbReference type="EMBL" id="CP100390">
    <property type="protein sequence ID" value="UZE97266.1"/>
    <property type="molecule type" value="Genomic_DNA"/>
</dbReference>
<evidence type="ECO:0000313" key="3">
    <source>
        <dbReference type="Proteomes" id="UP001163739"/>
    </source>
</evidence>
<reference evidence="2" key="1">
    <citation type="submission" date="2022-06" db="EMBL/GenBank/DDBJ databases">
        <title>Alkalimarinus sp. nov., isolated from gut of a Alitta virens.</title>
        <authorList>
            <person name="Yang A.I."/>
            <person name="Shin N.-R."/>
        </authorList>
    </citation>
    <scope>NUCLEOTIDE SEQUENCE</scope>
    <source>
        <strain evidence="2">A2M4</strain>
    </source>
</reference>
<name>A0ABY6N575_9ALTE</name>
<gene>
    <name evidence="2" type="ORF">NKI27_05815</name>
</gene>
<feature type="region of interest" description="Disordered" evidence="1">
    <location>
        <begin position="1"/>
        <end position="24"/>
    </location>
</feature>
<dbReference type="Proteomes" id="UP001163739">
    <property type="component" value="Chromosome"/>
</dbReference>
<evidence type="ECO:0000313" key="2">
    <source>
        <dbReference type="EMBL" id="UZE97266.1"/>
    </source>
</evidence>
<sequence>MKQQLPMLDATNDFEGSTDPDSDIGNILTEEEILLLKENLIVETAKSAFGLSRGGNKRKPSDEAWEWILSEDRELPFSFAACCREWNADPDKVLEGLRYYRRKLLS</sequence>
<accession>A0ABY6N575</accession>
<evidence type="ECO:0000256" key="1">
    <source>
        <dbReference type="SAM" id="MobiDB-lite"/>
    </source>
</evidence>
<organism evidence="2 3">
    <name type="scientific">Alkalimarinus alittae</name>
    <dbReference type="NCBI Taxonomy" id="2961619"/>
    <lineage>
        <taxon>Bacteria</taxon>
        <taxon>Pseudomonadati</taxon>
        <taxon>Pseudomonadota</taxon>
        <taxon>Gammaproteobacteria</taxon>
        <taxon>Alteromonadales</taxon>
        <taxon>Alteromonadaceae</taxon>
        <taxon>Alkalimarinus</taxon>
    </lineage>
</organism>
<keyword evidence="3" id="KW-1185">Reference proteome</keyword>